<keyword evidence="6" id="KW-1185">Reference proteome</keyword>
<comment type="similarity">
    <text evidence="2">Belongs to the PBP/GOBP family.</text>
</comment>
<dbReference type="SMART" id="SM00708">
    <property type="entry name" value="PhBP"/>
    <property type="match status" value="1"/>
</dbReference>
<evidence type="ECO:0000313" key="6">
    <source>
        <dbReference type="Proteomes" id="UP000695000"/>
    </source>
</evidence>
<accession>A0ABM1N897</accession>
<evidence type="ECO:0000256" key="1">
    <source>
        <dbReference type="ARBA" id="ARBA00004613"/>
    </source>
</evidence>
<proteinExistence type="inferred from homology"/>
<protein>
    <submittedName>
        <fullName evidence="7">General odorant-binding protein 56d-like</fullName>
    </submittedName>
</protein>
<evidence type="ECO:0000256" key="3">
    <source>
        <dbReference type="ARBA" id="ARBA00022525"/>
    </source>
</evidence>
<dbReference type="InterPro" id="IPR036728">
    <property type="entry name" value="PBP_GOBP_sf"/>
</dbReference>
<keyword evidence="3" id="KW-0964">Secreted</keyword>
<name>A0ABM1N897_NICVS</name>
<sequence>MKFIIVACVCLAVAVQAHILTEEQMEKLKTYKMECITSSGVDVEVVEKSKKGEFAEDPKLKEFLFCVAKKVGFLNEDGDYQVDVMKAKITAKHGQEAADNVVVACTEKKEASGAETSYALAKCFYEKSKEHIPLA</sequence>
<feature type="chain" id="PRO_5045433535" evidence="5">
    <location>
        <begin position="18"/>
        <end position="135"/>
    </location>
</feature>
<reference evidence="7" key="1">
    <citation type="submission" date="2025-08" db="UniProtKB">
        <authorList>
            <consortium name="RefSeq"/>
        </authorList>
    </citation>
    <scope>IDENTIFICATION</scope>
    <source>
        <tissue evidence="7">Whole Larva</tissue>
    </source>
</reference>
<dbReference type="CDD" id="cd23992">
    <property type="entry name" value="PBP_GOBP"/>
    <property type="match status" value="1"/>
</dbReference>
<dbReference type="RefSeq" id="XP_017783047.1">
    <property type="nucleotide sequence ID" value="XM_017927558.1"/>
</dbReference>
<feature type="signal peptide" evidence="5">
    <location>
        <begin position="1"/>
        <end position="17"/>
    </location>
</feature>
<dbReference type="Gene3D" id="1.10.238.20">
    <property type="entry name" value="Pheromone/general odorant binding protein domain"/>
    <property type="match status" value="1"/>
</dbReference>
<dbReference type="Pfam" id="PF01395">
    <property type="entry name" value="PBP_GOBP"/>
    <property type="match status" value="1"/>
</dbReference>
<dbReference type="InterPro" id="IPR006170">
    <property type="entry name" value="PBP/GOBP"/>
</dbReference>
<evidence type="ECO:0000256" key="4">
    <source>
        <dbReference type="ARBA" id="ARBA00022729"/>
    </source>
</evidence>
<comment type="subcellular location">
    <subcellularLocation>
        <location evidence="1">Secreted</location>
    </subcellularLocation>
</comment>
<evidence type="ECO:0000256" key="2">
    <source>
        <dbReference type="ARBA" id="ARBA00008098"/>
    </source>
</evidence>
<keyword evidence="4 5" id="KW-0732">Signal</keyword>
<evidence type="ECO:0000256" key="5">
    <source>
        <dbReference type="SAM" id="SignalP"/>
    </source>
</evidence>
<dbReference type="PANTHER" id="PTHR11857">
    <property type="entry name" value="ODORANT BINDING PROTEIN-RELATED"/>
    <property type="match status" value="1"/>
</dbReference>
<organism evidence="6 7">
    <name type="scientific">Nicrophorus vespilloides</name>
    <name type="common">Boreal carrion beetle</name>
    <dbReference type="NCBI Taxonomy" id="110193"/>
    <lineage>
        <taxon>Eukaryota</taxon>
        <taxon>Metazoa</taxon>
        <taxon>Ecdysozoa</taxon>
        <taxon>Arthropoda</taxon>
        <taxon>Hexapoda</taxon>
        <taxon>Insecta</taxon>
        <taxon>Pterygota</taxon>
        <taxon>Neoptera</taxon>
        <taxon>Endopterygota</taxon>
        <taxon>Coleoptera</taxon>
        <taxon>Polyphaga</taxon>
        <taxon>Staphyliniformia</taxon>
        <taxon>Silphidae</taxon>
        <taxon>Nicrophorinae</taxon>
        <taxon>Nicrophorus</taxon>
    </lineage>
</organism>
<gene>
    <name evidence="7" type="primary">LOC108567222</name>
</gene>
<dbReference type="SUPFAM" id="SSF47565">
    <property type="entry name" value="Insect pheromone/odorant-binding proteins"/>
    <property type="match status" value="1"/>
</dbReference>
<dbReference type="GeneID" id="108567222"/>
<dbReference type="Proteomes" id="UP000695000">
    <property type="component" value="Unplaced"/>
</dbReference>
<evidence type="ECO:0000313" key="7">
    <source>
        <dbReference type="RefSeq" id="XP_017783047.1"/>
    </source>
</evidence>
<dbReference type="PANTHER" id="PTHR11857:SF43">
    <property type="entry name" value="GEO07291P1-RELATED"/>
    <property type="match status" value="1"/>
</dbReference>